<dbReference type="InterPro" id="IPR001313">
    <property type="entry name" value="Pumilio_RNA-bd_rpt"/>
</dbReference>
<feature type="domain" description="PUM-HD" evidence="4">
    <location>
        <begin position="55"/>
        <end position="512"/>
    </location>
</feature>
<dbReference type="GO" id="GO:0006417">
    <property type="term" value="P:regulation of translation"/>
    <property type="evidence" value="ECO:0007669"/>
    <property type="project" value="TreeGrafter"/>
</dbReference>
<evidence type="ECO:0000259" key="4">
    <source>
        <dbReference type="PROSITE" id="PS50303"/>
    </source>
</evidence>
<evidence type="ECO:0000313" key="5">
    <source>
        <dbReference type="EMBL" id="WZN59810.1"/>
    </source>
</evidence>
<name>A0AAX4P232_9CHLO</name>
<feature type="region of interest" description="Disordered" evidence="3">
    <location>
        <begin position="390"/>
        <end position="410"/>
    </location>
</feature>
<dbReference type="GO" id="GO:0003729">
    <property type="term" value="F:mRNA binding"/>
    <property type="evidence" value="ECO:0007669"/>
    <property type="project" value="TreeGrafter"/>
</dbReference>
<proteinExistence type="predicted"/>
<dbReference type="SMART" id="SM00025">
    <property type="entry name" value="Pumilio"/>
    <property type="match status" value="5"/>
</dbReference>
<dbReference type="EMBL" id="CP151502">
    <property type="protein sequence ID" value="WZN59810.1"/>
    <property type="molecule type" value="Genomic_DNA"/>
</dbReference>
<protein>
    <submittedName>
        <fullName evidence="5">Pumilio-like protein</fullName>
    </submittedName>
</protein>
<feature type="compositionally biased region" description="Basic residues" evidence="3">
    <location>
        <begin position="30"/>
        <end position="42"/>
    </location>
</feature>
<dbReference type="PANTHER" id="PTHR13389:SF0">
    <property type="entry name" value="PUMILIO HOMOLOG 3"/>
    <property type="match status" value="1"/>
</dbReference>
<dbReference type="GO" id="GO:0005730">
    <property type="term" value="C:nucleolus"/>
    <property type="evidence" value="ECO:0007669"/>
    <property type="project" value="TreeGrafter"/>
</dbReference>
<dbReference type="AlphaFoldDB" id="A0AAX4P232"/>
<dbReference type="InterPro" id="IPR016024">
    <property type="entry name" value="ARM-type_fold"/>
</dbReference>
<dbReference type="Gene3D" id="1.25.10.10">
    <property type="entry name" value="Leucine-rich Repeat Variant"/>
    <property type="match status" value="2"/>
</dbReference>
<keyword evidence="1" id="KW-0677">Repeat</keyword>
<keyword evidence="6" id="KW-1185">Reference proteome</keyword>
<gene>
    <name evidence="5" type="ORF">HKI87_02g13380</name>
</gene>
<feature type="repeat" description="Pumilio" evidence="2">
    <location>
        <begin position="341"/>
        <end position="380"/>
    </location>
</feature>
<dbReference type="InterPro" id="IPR033133">
    <property type="entry name" value="PUM-HD"/>
</dbReference>
<feature type="repeat" description="Pumilio" evidence="2">
    <location>
        <begin position="117"/>
        <end position="152"/>
    </location>
</feature>
<dbReference type="PANTHER" id="PTHR13389">
    <property type="entry name" value="PUMILIO HOMOLOG 3"/>
    <property type="match status" value="1"/>
</dbReference>
<evidence type="ECO:0000256" key="2">
    <source>
        <dbReference type="PROSITE-ProRule" id="PRU00317"/>
    </source>
</evidence>
<organism evidence="5 6">
    <name type="scientific">Chloropicon roscoffensis</name>
    <dbReference type="NCBI Taxonomy" id="1461544"/>
    <lineage>
        <taxon>Eukaryota</taxon>
        <taxon>Viridiplantae</taxon>
        <taxon>Chlorophyta</taxon>
        <taxon>Chloropicophyceae</taxon>
        <taxon>Chloropicales</taxon>
        <taxon>Chloropicaceae</taxon>
        <taxon>Chloropicon</taxon>
    </lineage>
</organism>
<evidence type="ECO:0000256" key="1">
    <source>
        <dbReference type="ARBA" id="ARBA00022737"/>
    </source>
</evidence>
<dbReference type="InterPro" id="IPR040059">
    <property type="entry name" value="PUM3"/>
</dbReference>
<feature type="compositionally biased region" description="Acidic residues" evidence="3">
    <location>
        <begin position="397"/>
        <end position="410"/>
    </location>
</feature>
<dbReference type="InterPro" id="IPR011989">
    <property type="entry name" value="ARM-like"/>
</dbReference>
<sequence length="560" mass="61292">MSGGKGYQERKGSWKRGAENQGGRDLTRNAQKRFRKDVHKQKRRPDTYPLIKGLLAWWEKLRLNKTSEAEKLELVGMILTKSKGRIAELAGLHSASRVIQSCLKHGNKEQRKQVIAELKPKVLELAQNQYGHFLVKKVLSYDKGELNHMLNSVRGHVVALLRHPCGSSVVDDLYHASNSRQKEQLASEFYGPEVALLANLATDELKLSSLLERASSAQRAAILTHIFTKLTPILDKGLVDAHLVHFVIRELLNFAAPGAIQEAAQSLAGPHLLHLVHTREGSEAAANVVFASDAKGRKKIVKALKGHVLKCASEDHGHVVLLCLLGVVDDTVLVDKVLVKELVPGLKELCLNKFGKRVLLRLLAPSKAKYIPENVREILDPDEKVARASNLRLPTLDDSDDDDLDLEEDAGADGTGLSVCKKPLETKCRELLFGSSKLAAELAACCTGAAVEMLCSPHGSEVLAELLLVCENGFSGKEIPEGKAGAFLDALVAAVEDEESGKKVLDNFYGSRAVRNLVVASGSEGKSVFAKKLHPLVKKKAKKWKGSHAEKIVRAYDKIK</sequence>
<dbReference type="Pfam" id="PF00806">
    <property type="entry name" value="PUF"/>
    <property type="match status" value="2"/>
</dbReference>
<dbReference type="SUPFAM" id="SSF48371">
    <property type="entry name" value="ARM repeat"/>
    <property type="match status" value="1"/>
</dbReference>
<dbReference type="Proteomes" id="UP001472866">
    <property type="component" value="Chromosome 02"/>
</dbReference>
<reference evidence="5 6" key="1">
    <citation type="submission" date="2024-03" db="EMBL/GenBank/DDBJ databases">
        <title>Complete genome sequence of the green alga Chloropicon roscoffensis RCC1871.</title>
        <authorList>
            <person name="Lemieux C."/>
            <person name="Pombert J.-F."/>
            <person name="Otis C."/>
            <person name="Turmel M."/>
        </authorList>
    </citation>
    <scope>NUCLEOTIDE SEQUENCE [LARGE SCALE GENOMIC DNA]</scope>
    <source>
        <strain evidence="5 6">RCC1871</strain>
    </source>
</reference>
<evidence type="ECO:0000313" key="6">
    <source>
        <dbReference type="Proteomes" id="UP001472866"/>
    </source>
</evidence>
<feature type="region of interest" description="Disordered" evidence="3">
    <location>
        <begin position="1"/>
        <end position="42"/>
    </location>
</feature>
<evidence type="ECO:0000256" key="3">
    <source>
        <dbReference type="SAM" id="MobiDB-lite"/>
    </source>
</evidence>
<dbReference type="PROSITE" id="PS50303">
    <property type="entry name" value="PUM_HD"/>
    <property type="match status" value="1"/>
</dbReference>
<accession>A0AAX4P232</accession>
<feature type="compositionally biased region" description="Basic and acidic residues" evidence="3">
    <location>
        <begin position="7"/>
        <end position="18"/>
    </location>
</feature>
<dbReference type="PROSITE" id="PS50302">
    <property type="entry name" value="PUM"/>
    <property type="match status" value="2"/>
</dbReference>